<accession>A0A6P8J535</accession>
<evidence type="ECO:0000313" key="2">
    <source>
        <dbReference type="Proteomes" id="UP000515163"/>
    </source>
</evidence>
<gene>
    <name evidence="3" type="primary">LOC116306651</name>
</gene>
<dbReference type="KEGG" id="aten:116306651"/>
<feature type="region of interest" description="Disordered" evidence="1">
    <location>
        <begin position="1"/>
        <end position="39"/>
    </location>
</feature>
<dbReference type="InParanoid" id="A0A6P8J535"/>
<dbReference type="RefSeq" id="XP_031572590.1">
    <property type="nucleotide sequence ID" value="XM_031716730.1"/>
</dbReference>
<keyword evidence="2" id="KW-1185">Reference proteome</keyword>
<proteinExistence type="predicted"/>
<name>A0A6P8J535_ACTTE</name>
<organism evidence="2 3">
    <name type="scientific">Actinia tenebrosa</name>
    <name type="common">Australian red waratah sea anemone</name>
    <dbReference type="NCBI Taxonomy" id="6105"/>
    <lineage>
        <taxon>Eukaryota</taxon>
        <taxon>Metazoa</taxon>
        <taxon>Cnidaria</taxon>
        <taxon>Anthozoa</taxon>
        <taxon>Hexacorallia</taxon>
        <taxon>Actiniaria</taxon>
        <taxon>Actiniidae</taxon>
        <taxon>Actinia</taxon>
    </lineage>
</organism>
<dbReference type="GeneID" id="116306651"/>
<evidence type="ECO:0000256" key="1">
    <source>
        <dbReference type="SAM" id="MobiDB-lite"/>
    </source>
</evidence>
<sequence length="227" mass="26216">MRQFTQDDDSGDIVKTTVKNPPWGTEPETPASASAGRRKGFPWTTYARDYIGVPGSVALPQRMRTADHLPRGWPFERSHYAGTFRTPPVQYSRHSAPTPISVHRKNNPHPRLHDPWHYPDKTYLVWRNDVAAEAPREVKSAPVNILQTDKHRWFSTTYNTTFQGKPLVPQNYKQRNPWKPDRFRPDSKAQTPALHWQSMTTHDYKGGHGKPSTTERPYDMSWSNLSM</sequence>
<feature type="region of interest" description="Disordered" evidence="1">
    <location>
        <begin position="165"/>
        <end position="227"/>
    </location>
</feature>
<evidence type="ECO:0000313" key="3">
    <source>
        <dbReference type="RefSeq" id="XP_031572590.1"/>
    </source>
</evidence>
<protein>
    <submittedName>
        <fullName evidence="3">Uncharacterized protein LOC116306651</fullName>
    </submittedName>
</protein>
<reference evidence="3" key="1">
    <citation type="submission" date="2025-08" db="UniProtKB">
        <authorList>
            <consortium name="RefSeq"/>
        </authorList>
    </citation>
    <scope>IDENTIFICATION</scope>
    <source>
        <tissue evidence="3">Tentacle</tissue>
    </source>
</reference>
<feature type="compositionally biased region" description="Acidic residues" evidence="1">
    <location>
        <begin position="1"/>
        <end position="11"/>
    </location>
</feature>
<dbReference type="OrthoDB" id="5974769at2759"/>
<feature type="compositionally biased region" description="Basic and acidic residues" evidence="1">
    <location>
        <begin position="178"/>
        <end position="187"/>
    </location>
</feature>
<dbReference type="Proteomes" id="UP000515163">
    <property type="component" value="Unplaced"/>
</dbReference>
<feature type="compositionally biased region" description="Polar residues" evidence="1">
    <location>
        <begin position="211"/>
        <end position="227"/>
    </location>
</feature>
<dbReference type="AlphaFoldDB" id="A0A6P8J535"/>